<dbReference type="AlphaFoldDB" id="A0A816IVH2"/>
<reference evidence="1" key="1">
    <citation type="submission" date="2021-01" db="EMBL/GenBank/DDBJ databases">
        <authorList>
            <consortium name="Genoscope - CEA"/>
            <person name="William W."/>
        </authorList>
    </citation>
    <scope>NUCLEOTIDE SEQUENCE</scope>
</reference>
<proteinExistence type="predicted"/>
<feature type="non-terminal residue" evidence="1">
    <location>
        <position position="1"/>
    </location>
</feature>
<evidence type="ECO:0000313" key="1">
    <source>
        <dbReference type="EMBL" id="CAF1726884.1"/>
    </source>
</evidence>
<name>A0A816IVH2_BRANA</name>
<dbReference type="EMBL" id="HG994373">
    <property type="protein sequence ID" value="CAF1726884.1"/>
    <property type="molecule type" value="Genomic_DNA"/>
</dbReference>
<sequence length="102" mass="11330">RRSHSGSRFLHSFTLLHACPIQPGSVLKLDRLARVGEARLLIGGSEARLVIGESDSNNLFGGDTICFILRQDLIYRVRLGCCILRNHLCNKSCTQVNPGRLK</sequence>
<organism evidence="1">
    <name type="scientific">Brassica napus</name>
    <name type="common">Rape</name>
    <dbReference type="NCBI Taxonomy" id="3708"/>
    <lineage>
        <taxon>Eukaryota</taxon>
        <taxon>Viridiplantae</taxon>
        <taxon>Streptophyta</taxon>
        <taxon>Embryophyta</taxon>
        <taxon>Tracheophyta</taxon>
        <taxon>Spermatophyta</taxon>
        <taxon>Magnoliopsida</taxon>
        <taxon>eudicotyledons</taxon>
        <taxon>Gunneridae</taxon>
        <taxon>Pentapetalae</taxon>
        <taxon>rosids</taxon>
        <taxon>malvids</taxon>
        <taxon>Brassicales</taxon>
        <taxon>Brassicaceae</taxon>
        <taxon>Brassiceae</taxon>
        <taxon>Brassica</taxon>
    </lineage>
</organism>
<dbReference type="Proteomes" id="UP001295469">
    <property type="component" value="Chromosome C09"/>
</dbReference>
<accession>A0A816IVH2</accession>
<protein>
    <submittedName>
        <fullName evidence="1">(rape) hypothetical protein</fullName>
    </submittedName>
</protein>
<gene>
    <name evidence="1" type="ORF">DARMORV10_C09P23210.1</name>
</gene>